<dbReference type="SMART" id="SM00938">
    <property type="entry name" value="P-II"/>
    <property type="match status" value="1"/>
</dbReference>
<gene>
    <name evidence="1" type="ORF">LKD36_13150</name>
</gene>
<dbReference type="SUPFAM" id="SSF54913">
    <property type="entry name" value="GlnB-like"/>
    <property type="match status" value="1"/>
</dbReference>
<dbReference type="InterPro" id="IPR002187">
    <property type="entry name" value="N-reg_PII"/>
</dbReference>
<keyword evidence="2" id="KW-1185">Reference proteome</keyword>
<dbReference type="InterPro" id="IPR011322">
    <property type="entry name" value="N-reg_PII-like_a/b"/>
</dbReference>
<evidence type="ECO:0000313" key="1">
    <source>
        <dbReference type="EMBL" id="MCC2127114.1"/>
    </source>
</evidence>
<dbReference type="Gene3D" id="3.30.70.120">
    <property type="match status" value="1"/>
</dbReference>
<evidence type="ECO:0000313" key="2">
    <source>
        <dbReference type="Proteomes" id="UP001198220"/>
    </source>
</evidence>
<dbReference type="GO" id="GO:0030234">
    <property type="term" value="F:enzyme regulator activity"/>
    <property type="evidence" value="ECO:0007669"/>
    <property type="project" value="InterPro"/>
</dbReference>
<reference evidence="1 2" key="1">
    <citation type="submission" date="2021-10" db="EMBL/GenBank/DDBJ databases">
        <title>Anaerobic single-cell dispensing facilitates the cultivation of human gut bacteria.</title>
        <authorList>
            <person name="Afrizal A."/>
        </authorList>
    </citation>
    <scope>NUCLEOTIDE SEQUENCE [LARGE SCALE GENOMIC DNA]</scope>
    <source>
        <strain evidence="1 2">CLA-AA-H276</strain>
    </source>
</reference>
<dbReference type="PROSITE" id="PS51343">
    <property type="entry name" value="PII_GLNB_DOM"/>
    <property type="match status" value="1"/>
</dbReference>
<organism evidence="1 2">
    <name type="scientific">Hominiventricola filiformis</name>
    <dbReference type="NCBI Taxonomy" id="2885352"/>
    <lineage>
        <taxon>Bacteria</taxon>
        <taxon>Bacillati</taxon>
        <taxon>Bacillota</taxon>
        <taxon>Clostridia</taxon>
        <taxon>Lachnospirales</taxon>
        <taxon>Lachnospiraceae</taxon>
        <taxon>Hominiventricola</taxon>
    </lineage>
</organism>
<dbReference type="Proteomes" id="UP001198220">
    <property type="component" value="Unassembled WGS sequence"/>
</dbReference>
<comment type="caution">
    <text evidence="1">The sequence shown here is derived from an EMBL/GenBank/DDBJ whole genome shotgun (WGS) entry which is preliminary data.</text>
</comment>
<dbReference type="RefSeq" id="WP_118769904.1">
    <property type="nucleotide sequence ID" value="NZ_JAJEPS010000015.1"/>
</dbReference>
<dbReference type="InterPro" id="IPR015867">
    <property type="entry name" value="N-reg_PII/ATP_PRibTrfase_C"/>
</dbReference>
<dbReference type="AlphaFoldDB" id="A0AAE3DD90"/>
<proteinExistence type="predicted"/>
<sequence>MNQIFLMGLIANRGLRKKYLAFFEEHHITVVLSTMAAGTASNTILDALGLEATEKTVYFALLTRDTWKSLKKELYEKMNIAVPGRGIAFLIPLSSIGGRKTLQYLTAGQTMEIEEESTLQNTDYELLVTIANGGHIETIMDAARSANAPGGTVIHAKGTGAEHAKRFLGISLAEEKEMIFIVVKTSQKQAIMKSIMERAGIGSPAGGIVFSLPVTSTAGLRLLEETEL</sequence>
<dbReference type="EMBL" id="JAJEPS010000015">
    <property type="protein sequence ID" value="MCC2127114.1"/>
    <property type="molecule type" value="Genomic_DNA"/>
</dbReference>
<dbReference type="Pfam" id="PF00543">
    <property type="entry name" value="P-II"/>
    <property type="match status" value="1"/>
</dbReference>
<protein>
    <submittedName>
        <fullName evidence="1">P-II family nitrogen regulator</fullName>
    </submittedName>
</protein>
<dbReference type="GO" id="GO:0006808">
    <property type="term" value="P:regulation of nitrogen utilization"/>
    <property type="evidence" value="ECO:0007669"/>
    <property type="project" value="InterPro"/>
</dbReference>
<name>A0AAE3DD90_9FIRM</name>
<accession>A0AAE3DD90</accession>